<feature type="domain" description="START" evidence="5">
    <location>
        <begin position="245"/>
        <end position="460"/>
    </location>
</feature>
<dbReference type="SMART" id="SM00234">
    <property type="entry name" value="START"/>
    <property type="match status" value="1"/>
</dbReference>
<dbReference type="PROSITE" id="PS51439">
    <property type="entry name" value="MENTAL"/>
    <property type="match status" value="1"/>
</dbReference>
<dbReference type="SUPFAM" id="SSF55961">
    <property type="entry name" value="Bet v1-like"/>
    <property type="match status" value="1"/>
</dbReference>
<evidence type="ECO:0000313" key="7">
    <source>
        <dbReference type="EMBL" id="VUZ49350.1"/>
    </source>
</evidence>
<dbReference type="GO" id="GO:0005789">
    <property type="term" value="C:endoplasmic reticulum membrane"/>
    <property type="evidence" value="ECO:0007669"/>
    <property type="project" value="TreeGrafter"/>
</dbReference>
<feature type="transmembrane region" description="Helical" evidence="4">
    <location>
        <begin position="83"/>
        <end position="105"/>
    </location>
</feature>
<evidence type="ECO:0000256" key="1">
    <source>
        <dbReference type="ARBA" id="ARBA00004141"/>
    </source>
</evidence>
<evidence type="ECO:0000256" key="3">
    <source>
        <dbReference type="ARBA" id="ARBA00023136"/>
    </source>
</evidence>
<keyword evidence="4" id="KW-1133">Transmembrane helix</keyword>
<dbReference type="AlphaFoldDB" id="A0A564YQB1"/>
<reference evidence="7 8" key="1">
    <citation type="submission" date="2019-07" db="EMBL/GenBank/DDBJ databases">
        <authorList>
            <person name="Jastrzebski P J."/>
            <person name="Paukszto L."/>
            <person name="Jastrzebski P J."/>
        </authorList>
    </citation>
    <scope>NUCLEOTIDE SEQUENCE [LARGE SCALE GENOMIC DNA]</scope>
    <source>
        <strain evidence="7 8">WMS-il1</strain>
    </source>
</reference>
<protein>
    <recommendedName>
        <fullName evidence="9">START domain-containing protein</fullName>
    </recommendedName>
</protein>
<dbReference type="InterPro" id="IPR019498">
    <property type="entry name" value="MENTAL"/>
</dbReference>
<evidence type="ECO:0008006" key="9">
    <source>
        <dbReference type="Google" id="ProtNLM"/>
    </source>
</evidence>
<gene>
    <name evidence="7" type="ORF">WMSIL1_LOCUS8952</name>
</gene>
<dbReference type="GO" id="GO:0005765">
    <property type="term" value="C:lysosomal membrane"/>
    <property type="evidence" value="ECO:0007669"/>
    <property type="project" value="TreeGrafter"/>
</dbReference>
<dbReference type="Pfam" id="PF10457">
    <property type="entry name" value="MENTAL"/>
    <property type="match status" value="1"/>
</dbReference>
<evidence type="ECO:0000256" key="2">
    <source>
        <dbReference type="ARBA" id="ARBA00022692"/>
    </source>
</evidence>
<name>A0A564YQB1_HYMDI</name>
<feature type="transmembrane region" description="Helical" evidence="4">
    <location>
        <begin position="45"/>
        <end position="63"/>
    </location>
</feature>
<feature type="transmembrane region" description="Helical" evidence="4">
    <location>
        <begin position="117"/>
        <end position="136"/>
    </location>
</feature>
<feature type="domain" description="MENTAL" evidence="6">
    <location>
        <begin position="38"/>
        <end position="207"/>
    </location>
</feature>
<dbReference type="EMBL" id="CABIJS010000333">
    <property type="protein sequence ID" value="VUZ49350.1"/>
    <property type="molecule type" value="Genomic_DNA"/>
</dbReference>
<dbReference type="InterPro" id="IPR051869">
    <property type="entry name" value="STARD3"/>
</dbReference>
<sequence>MNEDPPPRFEYGDQMFGTSELNVAASSAIEGLPDEQRTSPIRRTFLLLLLFELVIIVAFWLLYIRTLGDFSKAMVDQVIHMQFNTTLFDVQIISVCRFSFLEVAYGAFHTSRRWPSASWTAVTTIYMLAKCMVFAASQRGDPLAYTDLILPIVMTWIGTLILECRVLPQERRAKRIVYTYQRLNPNLLSAVEAQSAYFGSVRQWAGRAATSRGITSIYGSPEGSLMLDTESLINSPKYTAFGANDAAVDVAALLTRAEDLRQTAWSVYEDTVWNEPGTSHSILTEPLITSANIDGFGEQTVFRMDAMLHARPKRMFDDLVYGFEFSPIWNSSISSARILQKFPHEELDIVHTMLKEALGGLIKPRDFVMMRAWGAKDEIYYVTSSSVTHPKCPPVNDCIRADQLINSFFLRPSGNLCHLTIITCFDIKGWLTSNVISRGAKTSLNNLYKDLQNRAITLDASLGSAQDALQLSVLEEAC</sequence>
<dbReference type="GO" id="GO:0008289">
    <property type="term" value="F:lipid binding"/>
    <property type="evidence" value="ECO:0007669"/>
    <property type="project" value="InterPro"/>
</dbReference>
<dbReference type="Gene3D" id="3.30.530.20">
    <property type="match status" value="1"/>
</dbReference>
<dbReference type="GO" id="GO:0140284">
    <property type="term" value="C:endoplasmic reticulum-endosome membrane contact site"/>
    <property type="evidence" value="ECO:0007669"/>
    <property type="project" value="TreeGrafter"/>
</dbReference>
<dbReference type="GO" id="GO:0099044">
    <property type="term" value="P:vesicle tethering to endoplasmic reticulum"/>
    <property type="evidence" value="ECO:0007669"/>
    <property type="project" value="TreeGrafter"/>
</dbReference>
<dbReference type="InterPro" id="IPR023393">
    <property type="entry name" value="START-like_dom_sf"/>
</dbReference>
<keyword evidence="8" id="KW-1185">Reference proteome</keyword>
<evidence type="ECO:0000259" key="6">
    <source>
        <dbReference type="PROSITE" id="PS51439"/>
    </source>
</evidence>
<accession>A0A564YQB1</accession>
<evidence type="ECO:0000259" key="5">
    <source>
        <dbReference type="PROSITE" id="PS50848"/>
    </source>
</evidence>
<feature type="transmembrane region" description="Helical" evidence="4">
    <location>
        <begin position="148"/>
        <end position="167"/>
    </location>
</feature>
<dbReference type="Pfam" id="PF01852">
    <property type="entry name" value="START"/>
    <property type="match status" value="1"/>
</dbReference>
<dbReference type="InterPro" id="IPR000799">
    <property type="entry name" value="StAR-like"/>
</dbReference>
<dbReference type="PROSITE" id="PS50848">
    <property type="entry name" value="START"/>
    <property type="match status" value="1"/>
</dbReference>
<dbReference type="PANTHER" id="PTHR46121">
    <property type="entry name" value="STEROIDOGENIC ACUTE REGULATORY PROTEIN-LIKE"/>
    <property type="match status" value="1"/>
</dbReference>
<organism evidence="7 8">
    <name type="scientific">Hymenolepis diminuta</name>
    <name type="common">Rat tapeworm</name>
    <dbReference type="NCBI Taxonomy" id="6216"/>
    <lineage>
        <taxon>Eukaryota</taxon>
        <taxon>Metazoa</taxon>
        <taxon>Spiralia</taxon>
        <taxon>Lophotrochozoa</taxon>
        <taxon>Platyhelminthes</taxon>
        <taxon>Cestoda</taxon>
        <taxon>Eucestoda</taxon>
        <taxon>Cyclophyllidea</taxon>
        <taxon>Hymenolepididae</taxon>
        <taxon>Hymenolepis</taxon>
    </lineage>
</organism>
<dbReference type="GO" id="GO:0031902">
    <property type="term" value="C:late endosome membrane"/>
    <property type="evidence" value="ECO:0007669"/>
    <property type="project" value="TreeGrafter"/>
</dbReference>
<dbReference type="Proteomes" id="UP000321570">
    <property type="component" value="Unassembled WGS sequence"/>
</dbReference>
<dbReference type="PRINTS" id="PR00978">
    <property type="entry name" value="STARPROTEIN"/>
</dbReference>
<evidence type="ECO:0000256" key="4">
    <source>
        <dbReference type="SAM" id="Phobius"/>
    </source>
</evidence>
<proteinExistence type="predicted"/>
<dbReference type="InterPro" id="IPR002913">
    <property type="entry name" value="START_lipid-bd_dom"/>
</dbReference>
<evidence type="ECO:0000313" key="8">
    <source>
        <dbReference type="Proteomes" id="UP000321570"/>
    </source>
</evidence>
<keyword evidence="3 4" id="KW-0472">Membrane</keyword>
<keyword evidence="2 4" id="KW-0812">Transmembrane</keyword>
<dbReference type="PANTHER" id="PTHR46121:SF4">
    <property type="entry name" value="STEROIDOGENIC ACUTE REGULATORY PROTEIN-LIKE"/>
    <property type="match status" value="1"/>
</dbReference>
<comment type="subcellular location">
    <subcellularLocation>
        <location evidence="1">Membrane</location>
        <topology evidence="1">Multi-pass membrane protein</topology>
    </subcellularLocation>
</comment>